<evidence type="ECO:0000313" key="3">
    <source>
        <dbReference type="Proteomes" id="UP001049176"/>
    </source>
</evidence>
<evidence type="ECO:0000313" key="2">
    <source>
        <dbReference type="EMBL" id="KAG7088109.1"/>
    </source>
</evidence>
<gene>
    <name evidence="2" type="ORF">E1B28_012134</name>
</gene>
<dbReference type="EMBL" id="CM032188">
    <property type="protein sequence ID" value="KAG7088109.1"/>
    <property type="molecule type" value="Genomic_DNA"/>
</dbReference>
<sequence>MATLALAANIAMIGGHFAEMVQVFVYPLITHIRNRIRPRDGEELQRCQQNLRGTLDFLEGMAREGIHSEKDCEYMEKLVHEHGVLDQETLDLSGIIRKNSLHREDNTCFETVGSLAHKVKLFQLKVQMFSSEKRRGRIVCLMQVPSRFPAIEDPEKGSLLTAAPPPPHTTSLLPDSSLNASDTVHVLAQPQAKFCPDDAASLCASTETSHGSPSTGGKFEEDDGLEPEMLNPETIKLSSLRGVKELNDPELEV</sequence>
<feature type="compositionally biased region" description="Polar residues" evidence="1">
    <location>
        <begin position="203"/>
        <end position="215"/>
    </location>
</feature>
<organism evidence="2 3">
    <name type="scientific">Marasmius oreades</name>
    <name type="common">fairy-ring Marasmius</name>
    <dbReference type="NCBI Taxonomy" id="181124"/>
    <lineage>
        <taxon>Eukaryota</taxon>
        <taxon>Fungi</taxon>
        <taxon>Dikarya</taxon>
        <taxon>Basidiomycota</taxon>
        <taxon>Agaricomycotina</taxon>
        <taxon>Agaricomycetes</taxon>
        <taxon>Agaricomycetidae</taxon>
        <taxon>Agaricales</taxon>
        <taxon>Marasmiineae</taxon>
        <taxon>Marasmiaceae</taxon>
        <taxon>Marasmius</taxon>
    </lineage>
</organism>
<comment type="caution">
    <text evidence="2">The sequence shown here is derived from an EMBL/GenBank/DDBJ whole genome shotgun (WGS) entry which is preliminary data.</text>
</comment>
<feature type="region of interest" description="Disordered" evidence="1">
    <location>
        <begin position="156"/>
        <end position="177"/>
    </location>
</feature>
<dbReference type="OrthoDB" id="3118976at2759"/>
<dbReference type="AlphaFoldDB" id="A0A9P7RQY0"/>
<proteinExistence type="predicted"/>
<name>A0A9P7RQY0_9AGAR</name>
<evidence type="ECO:0000256" key="1">
    <source>
        <dbReference type="SAM" id="MobiDB-lite"/>
    </source>
</evidence>
<reference evidence="2" key="1">
    <citation type="journal article" date="2021" name="Genome Biol. Evol.">
        <title>The assembled and annotated genome of the fairy-ring fungus Marasmius oreades.</title>
        <authorList>
            <person name="Hiltunen M."/>
            <person name="Ament-Velasquez S.L."/>
            <person name="Johannesson H."/>
        </authorList>
    </citation>
    <scope>NUCLEOTIDE SEQUENCE</scope>
    <source>
        <strain evidence="2">03SP1</strain>
    </source>
</reference>
<dbReference type="GeneID" id="66081209"/>
<dbReference type="KEGG" id="more:E1B28_012134"/>
<protein>
    <submittedName>
        <fullName evidence="2">Uncharacterized protein</fullName>
    </submittedName>
</protein>
<dbReference type="Proteomes" id="UP001049176">
    <property type="component" value="Chromosome 8"/>
</dbReference>
<keyword evidence="3" id="KW-1185">Reference proteome</keyword>
<dbReference type="RefSeq" id="XP_043004580.1">
    <property type="nucleotide sequence ID" value="XM_043157214.1"/>
</dbReference>
<feature type="region of interest" description="Disordered" evidence="1">
    <location>
        <begin position="203"/>
        <end position="236"/>
    </location>
</feature>
<accession>A0A9P7RQY0</accession>